<sequence>MRANSYFGMGCFGPMPPAFSTTGLWINHRTATRKCCSCRVQGINTELIECEKRGQRAAPRTKSGHLPLDSLFRFDVVLGNIRETGHINNLEEGRLVSFYVTALKLFSPPLQPKLT</sequence>
<gene>
    <name evidence="1" type="ORF">K3G42_030881</name>
</gene>
<dbReference type="Proteomes" id="UP000827872">
    <property type="component" value="Linkage Group LG04"/>
</dbReference>
<name>A0ACB8FKA6_9SAUR</name>
<reference evidence="1" key="1">
    <citation type="submission" date="2021-08" db="EMBL/GenBank/DDBJ databases">
        <title>The first chromosome-level gecko genome reveals the dynamic sex chromosomes of Neotropical dwarf geckos (Sphaerodactylidae: Sphaerodactylus).</title>
        <authorList>
            <person name="Pinto B.J."/>
            <person name="Keating S.E."/>
            <person name="Gamble T."/>
        </authorList>
    </citation>
    <scope>NUCLEOTIDE SEQUENCE</scope>
    <source>
        <strain evidence="1">TG3544</strain>
    </source>
</reference>
<dbReference type="EMBL" id="CM037617">
    <property type="protein sequence ID" value="KAH8005719.1"/>
    <property type="molecule type" value="Genomic_DNA"/>
</dbReference>
<evidence type="ECO:0000313" key="1">
    <source>
        <dbReference type="EMBL" id="KAH8005719.1"/>
    </source>
</evidence>
<comment type="caution">
    <text evidence="1">The sequence shown here is derived from an EMBL/GenBank/DDBJ whole genome shotgun (WGS) entry which is preliminary data.</text>
</comment>
<proteinExistence type="predicted"/>
<organism evidence="1 2">
    <name type="scientific">Sphaerodactylus townsendi</name>
    <dbReference type="NCBI Taxonomy" id="933632"/>
    <lineage>
        <taxon>Eukaryota</taxon>
        <taxon>Metazoa</taxon>
        <taxon>Chordata</taxon>
        <taxon>Craniata</taxon>
        <taxon>Vertebrata</taxon>
        <taxon>Euteleostomi</taxon>
        <taxon>Lepidosauria</taxon>
        <taxon>Squamata</taxon>
        <taxon>Bifurcata</taxon>
        <taxon>Gekkota</taxon>
        <taxon>Sphaerodactylidae</taxon>
        <taxon>Sphaerodactylus</taxon>
    </lineage>
</organism>
<keyword evidence="2" id="KW-1185">Reference proteome</keyword>
<protein>
    <submittedName>
        <fullName evidence="1">Uncharacterized protein</fullName>
    </submittedName>
</protein>
<evidence type="ECO:0000313" key="2">
    <source>
        <dbReference type="Proteomes" id="UP000827872"/>
    </source>
</evidence>
<accession>A0ACB8FKA6</accession>